<accession>E3MVY8</accession>
<dbReference type="SMART" id="SM00181">
    <property type="entry name" value="EGF"/>
    <property type="match status" value="1"/>
</dbReference>
<organism evidence="3">
    <name type="scientific">Caenorhabditis remanei</name>
    <name type="common">Caenorhabditis vulgaris</name>
    <dbReference type="NCBI Taxonomy" id="31234"/>
    <lineage>
        <taxon>Eukaryota</taxon>
        <taxon>Metazoa</taxon>
        <taxon>Ecdysozoa</taxon>
        <taxon>Nematoda</taxon>
        <taxon>Chromadorea</taxon>
        <taxon>Rhabditida</taxon>
        <taxon>Rhabditina</taxon>
        <taxon>Rhabditomorpha</taxon>
        <taxon>Rhabditoidea</taxon>
        <taxon>Rhabditidae</taxon>
        <taxon>Peloderinae</taxon>
        <taxon>Caenorhabditis</taxon>
    </lineage>
</organism>
<name>E3MVY8_CAERE</name>
<dbReference type="PROSITE" id="PS01186">
    <property type="entry name" value="EGF_2"/>
    <property type="match status" value="1"/>
</dbReference>
<keyword evidence="1" id="KW-0245">EGF-like domain</keyword>
<dbReference type="SUPFAM" id="SSF57196">
    <property type="entry name" value="EGF/Laminin"/>
    <property type="match status" value="1"/>
</dbReference>
<dbReference type="Pfam" id="PF23106">
    <property type="entry name" value="EGF_Teneurin"/>
    <property type="match status" value="1"/>
</dbReference>
<dbReference type="PROSITE" id="PS00022">
    <property type="entry name" value="EGF_1"/>
    <property type="match status" value="1"/>
</dbReference>
<comment type="caution">
    <text evidence="1">Lacks conserved residue(s) required for the propagation of feature annotation.</text>
</comment>
<feature type="disulfide bond" evidence="1">
    <location>
        <begin position="31"/>
        <end position="40"/>
    </location>
</feature>
<sequence length="112" mass="11708">MVVVSVYPDACPAACSNHGTCVSDTAAFCMCDFGFTGSSCDVPVSAVSAAAIETSSIGFFAVLPWLLFGLAVIWIGVSHARRWNARRRCRSVAVQATFSISPSVYPSAPAAN</sequence>
<proteinExistence type="predicted"/>
<dbReference type="InterPro" id="IPR000742">
    <property type="entry name" value="EGF"/>
</dbReference>
<evidence type="ECO:0000313" key="3">
    <source>
        <dbReference type="Proteomes" id="UP000008281"/>
    </source>
</evidence>
<dbReference type="AlphaFoldDB" id="E3MVY8"/>
<keyword evidence="1" id="KW-1015">Disulfide bond</keyword>
<dbReference type="OMA" id="SHARRWN"/>
<dbReference type="HOGENOM" id="CLU_2199306_0_0_1"/>
<feature type="disulfide bond" evidence="1">
    <location>
        <begin position="11"/>
        <end position="21"/>
    </location>
</feature>
<evidence type="ECO:0000313" key="2">
    <source>
        <dbReference type="EMBL" id="EFP10301.1"/>
    </source>
</evidence>
<reference evidence="2" key="1">
    <citation type="submission" date="2007-07" db="EMBL/GenBank/DDBJ databases">
        <title>PCAP assembly of the Caenorhabditis remanei genome.</title>
        <authorList>
            <consortium name="The Caenorhabditis remanei Sequencing Consortium"/>
            <person name="Wilson R.K."/>
        </authorList>
    </citation>
    <scope>NUCLEOTIDE SEQUENCE [LARGE SCALE GENOMIC DNA]</scope>
    <source>
        <strain evidence="2">PB4641</strain>
    </source>
</reference>
<keyword evidence="3" id="KW-1185">Reference proteome</keyword>
<dbReference type="OrthoDB" id="1924787at2759"/>
<dbReference type="EMBL" id="DS268484">
    <property type="protein sequence ID" value="EFP10301.1"/>
    <property type="molecule type" value="Genomic_DNA"/>
</dbReference>
<dbReference type="PROSITE" id="PS50026">
    <property type="entry name" value="EGF_3"/>
    <property type="match status" value="1"/>
</dbReference>
<dbReference type="Gene3D" id="2.10.25.10">
    <property type="entry name" value="Laminin"/>
    <property type="match status" value="1"/>
</dbReference>
<dbReference type="CDD" id="cd00054">
    <property type="entry name" value="EGF_CA"/>
    <property type="match status" value="1"/>
</dbReference>
<gene>
    <name evidence="2" type="ORF">CRE_23632</name>
</gene>
<protein>
    <submittedName>
        <fullName evidence="2">Uncharacterized protein</fullName>
    </submittedName>
</protein>
<dbReference type="Proteomes" id="UP000008281">
    <property type="component" value="Unassembled WGS sequence"/>
</dbReference>
<evidence type="ECO:0000256" key="1">
    <source>
        <dbReference type="PROSITE-ProRule" id="PRU00076"/>
    </source>
</evidence>